<evidence type="ECO:0000256" key="2">
    <source>
        <dbReference type="PROSITE-ProRule" id="PRU00023"/>
    </source>
</evidence>
<dbReference type="Gene3D" id="1.25.40.20">
    <property type="entry name" value="Ankyrin repeat-containing domain"/>
    <property type="match status" value="1"/>
</dbReference>
<evidence type="ECO:0000259" key="4">
    <source>
        <dbReference type="Pfam" id="PF24883"/>
    </source>
</evidence>
<dbReference type="InterPro" id="IPR027417">
    <property type="entry name" value="P-loop_NTPase"/>
</dbReference>
<evidence type="ECO:0008006" key="7">
    <source>
        <dbReference type="Google" id="ProtNLM"/>
    </source>
</evidence>
<reference evidence="5" key="1">
    <citation type="submission" date="2022-11" db="EMBL/GenBank/DDBJ databases">
        <title>Chromosomal genome sequence assembly and mating type (MAT) locus characterization of the leprose asexual lichenized fungus Lepraria neglecta (Nyl.) Erichsen.</title>
        <authorList>
            <person name="Allen J.L."/>
            <person name="Pfeffer B."/>
        </authorList>
    </citation>
    <scope>NUCLEOTIDE SEQUENCE</scope>
    <source>
        <strain evidence="5">Allen 5258</strain>
    </source>
</reference>
<sequence>MEGFAIVSNAAGLLNLGLAICHELLNYYESCKGAEDDVKRMYSSIESLTKTFLCLKRSIQKGHLGAEVVTRVEECIVACEGALKGLQKKLEKIKNATQANPKWNQKLKMQLQRALYPFKESTIAKLKEICNGLQGELSTALHALQIELQIEVSQMSLNVKDISTQLSQASTQVNKMHSLQEGKSLFQRPLQPDIYMSAIYDWFSPLSRDFANKQHEIFNITSRQDRLGDWLLKTVEYQQWLLDAGKTLWCTGIDNANWGVAYVYCNYNEAEKQSPTNLMKSIIQQLALRNGVVLNELKELYGKHSGPKTTPVLAECRQLLLSAISCLPKTYVVIDALDECAEATRDILLTELRRLEPNICLFITSRHTFSGLCDPENDVQLELHANETDIKQYLDGRIKTSKVLQEYIDRDESFRDKITSGILVKAQGMFLLARLHLDSLMTKPTLRRMKSTLASLPAELDTTYDQVLIRIRNQEPKHAALALRILGWIHHAHRPLKIRELQHALAVESGDSHLDEDGIPDIGLILTVCAGIVTIRKDYAVGLVHYTTAEYLERRSAEHFPDAPIDIAKTCLTYLMFDEFASPLQSSDGTYVWTRSLLWDRFEKYPFLEYASKYWSDHARDISVVDIQGLALQFLKQGAKILSCVQAMRRSYQNLAIISALAFAAELGLYEISKALLEAGADVDGKDSDDMRPLHRAAVRGSEEIQKQRTVSERRLCILRRKRDIIK</sequence>
<evidence type="ECO:0000313" key="6">
    <source>
        <dbReference type="Proteomes" id="UP001276659"/>
    </source>
</evidence>
<dbReference type="InterPro" id="IPR002110">
    <property type="entry name" value="Ankyrin_rpt"/>
</dbReference>
<dbReference type="Pfam" id="PF24883">
    <property type="entry name" value="NPHP3_N"/>
    <property type="match status" value="1"/>
</dbReference>
<gene>
    <name evidence="5" type="ORF">OEA41_000751</name>
</gene>
<dbReference type="SUPFAM" id="SSF48403">
    <property type="entry name" value="Ankyrin repeat"/>
    <property type="match status" value="1"/>
</dbReference>
<feature type="repeat" description="ANK" evidence="2">
    <location>
        <begin position="659"/>
        <end position="688"/>
    </location>
</feature>
<dbReference type="PROSITE" id="PS50088">
    <property type="entry name" value="ANK_REPEAT"/>
    <property type="match status" value="1"/>
</dbReference>
<evidence type="ECO:0000256" key="1">
    <source>
        <dbReference type="ARBA" id="ARBA00022737"/>
    </source>
</evidence>
<dbReference type="Pfam" id="PF22939">
    <property type="entry name" value="WHD_GPIID"/>
    <property type="match status" value="1"/>
</dbReference>
<feature type="domain" description="Nephrocystin 3-like N-terminal" evidence="4">
    <location>
        <begin position="259"/>
        <end position="366"/>
    </location>
</feature>
<keyword evidence="2" id="KW-0040">ANK repeat</keyword>
<protein>
    <recommendedName>
        <fullName evidence="7">Fungal N-terminal domain-containing protein</fullName>
    </recommendedName>
</protein>
<name>A0AAE0DPQ9_9LECA</name>
<accession>A0AAE0DPQ9</accession>
<organism evidence="5 6">
    <name type="scientific">Lepraria neglecta</name>
    <dbReference type="NCBI Taxonomy" id="209136"/>
    <lineage>
        <taxon>Eukaryota</taxon>
        <taxon>Fungi</taxon>
        <taxon>Dikarya</taxon>
        <taxon>Ascomycota</taxon>
        <taxon>Pezizomycotina</taxon>
        <taxon>Lecanoromycetes</taxon>
        <taxon>OSLEUM clade</taxon>
        <taxon>Lecanoromycetidae</taxon>
        <taxon>Lecanorales</taxon>
        <taxon>Lecanorineae</taxon>
        <taxon>Stereocaulaceae</taxon>
        <taxon>Lepraria</taxon>
    </lineage>
</organism>
<dbReference type="PANTHER" id="PTHR10039:SF15">
    <property type="entry name" value="NACHT DOMAIN-CONTAINING PROTEIN"/>
    <property type="match status" value="1"/>
</dbReference>
<dbReference type="InterPro" id="IPR056884">
    <property type="entry name" value="NPHP3-like_N"/>
</dbReference>
<dbReference type="Proteomes" id="UP001276659">
    <property type="component" value="Unassembled WGS sequence"/>
</dbReference>
<feature type="domain" description="GPI inositol-deacylase winged helix" evidence="3">
    <location>
        <begin position="477"/>
        <end position="554"/>
    </location>
</feature>
<evidence type="ECO:0000259" key="3">
    <source>
        <dbReference type="Pfam" id="PF22939"/>
    </source>
</evidence>
<dbReference type="EMBL" id="JASNWA010000003">
    <property type="protein sequence ID" value="KAK3178614.1"/>
    <property type="molecule type" value="Genomic_DNA"/>
</dbReference>
<comment type="caution">
    <text evidence="5">The sequence shown here is derived from an EMBL/GenBank/DDBJ whole genome shotgun (WGS) entry which is preliminary data.</text>
</comment>
<keyword evidence="6" id="KW-1185">Reference proteome</keyword>
<dbReference type="InterPro" id="IPR054471">
    <property type="entry name" value="GPIID_WHD"/>
</dbReference>
<proteinExistence type="predicted"/>
<dbReference type="PANTHER" id="PTHR10039">
    <property type="entry name" value="AMELOGENIN"/>
    <property type="match status" value="1"/>
</dbReference>
<evidence type="ECO:0000313" key="5">
    <source>
        <dbReference type="EMBL" id="KAK3178614.1"/>
    </source>
</evidence>
<dbReference type="InterPro" id="IPR036770">
    <property type="entry name" value="Ankyrin_rpt-contain_sf"/>
</dbReference>
<dbReference type="AlphaFoldDB" id="A0AAE0DPQ9"/>
<dbReference type="Gene3D" id="3.40.50.300">
    <property type="entry name" value="P-loop containing nucleotide triphosphate hydrolases"/>
    <property type="match status" value="1"/>
</dbReference>
<keyword evidence="1" id="KW-0677">Repeat</keyword>